<keyword evidence="4" id="KW-0699">rRNA-binding</keyword>
<reference evidence="7 8" key="1">
    <citation type="submission" date="2015-06" db="EMBL/GenBank/DDBJ databases">
        <title>New insights into the roles of widespread benthic archaea in carbon and nitrogen cycling.</title>
        <authorList>
            <person name="Lazar C.S."/>
            <person name="Baker B.J."/>
            <person name="Seitz K.W."/>
            <person name="Hyde A.S."/>
            <person name="Dick G.J."/>
            <person name="Hinrichs K.-U."/>
            <person name="Teske A.P."/>
        </authorList>
    </citation>
    <scope>NUCLEOTIDE SEQUENCE [LARGE SCALE GENOMIC DNA]</scope>
    <source>
        <strain evidence="7">SG8-32-1</strain>
    </source>
</reference>
<comment type="caution">
    <text evidence="7">The sequence shown here is derived from an EMBL/GenBank/DDBJ whole genome shotgun (WGS) entry which is preliminary data.</text>
</comment>
<evidence type="ECO:0000313" key="8">
    <source>
        <dbReference type="Proteomes" id="UP000037237"/>
    </source>
</evidence>
<dbReference type="InterPro" id="IPR041988">
    <property type="entry name" value="Ribosomal_uL24_KOW"/>
</dbReference>
<dbReference type="Proteomes" id="UP000037237">
    <property type="component" value="Unassembled WGS sequence"/>
</dbReference>
<dbReference type="AlphaFoldDB" id="A0A0M0BZM6"/>
<evidence type="ECO:0000259" key="6">
    <source>
        <dbReference type="SMART" id="SM00739"/>
    </source>
</evidence>
<dbReference type="SUPFAM" id="SSF50104">
    <property type="entry name" value="Translation proteins SH3-like domain"/>
    <property type="match status" value="1"/>
</dbReference>
<dbReference type="InterPro" id="IPR005825">
    <property type="entry name" value="Ribosomal_uL24_CS"/>
</dbReference>
<dbReference type="CDD" id="cd06089">
    <property type="entry name" value="KOW_RPL26"/>
    <property type="match status" value="1"/>
</dbReference>
<feature type="region of interest" description="Disordered" evidence="5">
    <location>
        <begin position="124"/>
        <end position="151"/>
    </location>
</feature>
<dbReference type="Gene3D" id="2.30.30.30">
    <property type="match status" value="1"/>
</dbReference>
<dbReference type="InterPro" id="IPR005824">
    <property type="entry name" value="KOW"/>
</dbReference>
<dbReference type="GO" id="GO:0006412">
    <property type="term" value="P:translation"/>
    <property type="evidence" value="ECO:0007669"/>
    <property type="project" value="UniProtKB-UniRule"/>
</dbReference>
<dbReference type="SMART" id="SM00739">
    <property type="entry name" value="KOW"/>
    <property type="match status" value="1"/>
</dbReference>
<dbReference type="Pfam" id="PF16906">
    <property type="entry name" value="Ribosomal_L26"/>
    <property type="match status" value="1"/>
</dbReference>
<evidence type="ECO:0000256" key="1">
    <source>
        <dbReference type="ARBA" id="ARBA00010618"/>
    </source>
</evidence>
<protein>
    <recommendedName>
        <fullName evidence="4">Large ribosomal subunit protein uL24</fullName>
    </recommendedName>
</protein>
<feature type="region of interest" description="Disordered" evidence="5">
    <location>
        <begin position="30"/>
        <end position="64"/>
    </location>
</feature>
<name>A0A0M0BZM6_9ARCH</name>
<evidence type="ECO:0000256" key="4">
    <source>
        <dbReference type="HAMAP-Rule" id="MF_01326"/>
    </source>
</evidence>
<dbReference type="InterPro" id="IPR008991">
    <property type="entry name" value="Translation_prot_SH3-like_sf"/>
</dbReference>
<gene>
    <name evidence="4" type="primary">rpl24</name>
    <name evidence="7" type="ORF">AC477_00870</name>
</gene>
<dbReference type="HAMAP" id="MF_01326_A">
    <property type="entry name" value="Ribosomal_uL24_A"/>
    <property type="match status" value="1"/>
</dbReference>
<dbReference type="InterPro" id="IPR014722">
    <property type="entry name" value="Rib_uL2_dom2"/>
</dbReference>
<keyword evidence="2 4" id="KW-0689">Ribosomal protein</keyword>
<evidence type="ECO:0000256" key="5">
    <source>
        <dbReference type="SAM" id="MobiDB-lite"/>
    </source>
</evidence>
<feature type="compositionally biased region" description="Basic and acidic residues" evidence="5">
    <location>
        <begin position="124"/>
        <end position="133"/>
    </location>
</feature>
<feature type="domain" description="KOW" evidence="6">
    <location>
        <begin position="43"/>
        <end position="70"/>
    </location>
</feature>
<comment type="subunit">
    <text evidence="4">Part of the 50S ribosomal subunit.</text>
</comment>
<sequence length="151" mass="17228">MKTTKPGKQRKRMYLAPLSERYRRFSAPLSSKLKDSHGTNSTPVRKGDTVMVMRGDRKGSEGKVTQIDRNKYLIFVDGATREKVDGTQIPVPIHPSKVMITRLNLDDKWRKKILERKGAIKETVVKQNEPPKKEVKRKKKVSKVNKTNGGT</sequence>
<feature type="compositionally biased region" description="Basic and acidic residues" evidence="5">
    <location>
        <begin position="54"/>
        <end position="64"/>
    </location>
</feature>
<dbReference type="NCBIfam" id="TIGR01080">
    <property type="entry name" value="rplX_A_E"/>
    <property type="match status" value="1"/>
</dbReference>
<proteinExistence type="inferred from homology"/>
<feature type="compositionally biased region" description="Basic residues" evidence="5">
    <location>
        <begin position="134"/>
        <end position="143"/>
    </location>
</feature>
<dbReference type="FunFam" id="2.30.30.30:FF:000009">
    <property type="entry name" value="60S ribosomal protein L26"/>
    <property type="match status" value="1"/>
</dbReference>
<comment type="function">
    <text evidence="4">One of two assembly initiator proteins, it binds directly to the 5'-end of the 23S rRNA, where it nucleates assembly of the 50S subunit.</text>
</comment>
<accession>A0A0M0BZM6</accession>
<evidence type="ECO:0000313" key="7">
    <source>
        <dbReference type="EMBL" id="KON34042.1"/>
    </source>
</evidence>
<dbReference type="InterPro" id="IPR005756">
    <property type="entry name" value="Ribosomal_uL24_euk/arc"/>
</dbReference>
<keyword evidence="3 4" id="KW-0687">Ribonucleoprotein</keyword>
<dbReference type="PATRIC" id="fig|1685124.3.peg.91"/>
<dbReference type="EMBL" id="LFWU01000015">
    <property type="protein sequence ID" value="KON34042.1"/>
    <property type="molecule type" value="Genomic_DNA"/>
</dbReference>
<dbReference type="GO" id="GO:0015934">
    <property type="term" value="C:large ribosomal subunit"/>
    <property type="evidence" value="ECO:0007669"/>
    <property type="project" value="UniProtKB-UniRule"/>
</dbReference>
<organism evidence="7 8">
    <name type="scientific">miscellaneous Crenarchaeota group-1 archaeon SG8-32-1</name>
    <dbReference type="NCBI Taxonomy" id="1685124"/>
    <lineage>
        <taxon>Archaea</taxon>
        <taxon>Candidatus Bathyarchaeota</taxon>
        <taxon>MCG-1</taxon>
    </lineage>
</organism>
<keyword evidence="4" id="KW-0694">RNA-binding</keyword>
<dbReference type="PANTHER" id="PTHR11143">
    <property type="entry name" value="60S RIBOSOMAL PROTEIN L26 FAMILY MEMBER"/>
    <property type="match status" value="1"/>
</dbReference>
<dbReference type="Pfam" id="PF00467">
    <property type="entry name" value="KOW"/>
    <property type="match status" value="1"/>
</dbReference>
<dbReference type="PROSITE" id="PS01108">
    <property type="entry name" value="RIBOSOMAL_L24"/>
    <property type="match status" value="1"/>
</dbReference>
<dbReference type="GO" id="GO:0003735">
    <property type="term" value="F:structural constituent of ribosome"/>
    <property type="evidence" value="ECO:0007669"/>
    <property type="project" value="UniProtKB-UniRule"/>
</dbReference>
<evidence type="ECO:0000256" key="3">
    <source>
        <dbReference type="ARBA" id="ARBA00023274"/>
    </source>
</evidence>
<comment type="similarity">
    <text evidence="1 4">Belongs to the universal ribosomal protein uL24 family.</text>
</comment>
<dbReference type="GO" id="GO:0019843">
    <property type="term" value="F:rRNA binding"/>
    <property type="evidence" value="ECO:0007669"/>
    <property type="project" value="UniProtKB-UniRule"/>
</dbReference>
<comment type="function">
    <text evidence="4">Located at the polypeptide exit tunnel on the outside of the subunit.</text>
</comment>
<evidence type="ECO:0000256" key="2">
    <source>
        <dbReference type="ARBA" id="ARBA00022980"/>
    </source>
</evidence>